<evidence type="ECO:0000256" key="1">
    <source>
        <dbReference type="ARBA" id="ARBA00004123"/>
    </source>
</evidence>
<dbReference type="Proteomes" id="UP000677228">
    <property type="component" value="Unassembled WGS sequence"/>
</dbReference>
<sequence>MALSKSAALNLVKQFRIQELQALLDYAHLSHSGHKRDLQERVKKYIMLSYSPQVVLKIQQINLNRISSTKEVIQTSRQQQQMFNKSQQQNQRININSQCYSSSSPQILPTHCSFTSSSTYPNEIEFLPLPFYDKIKTIICSNINVEQMNLSPIRFTLNAEEIEQLHPSSISHTPSEMRLFLRFCVTNSFDQQIDVLPPYLYAACNGQSAIQQTVTKTMGQQAHHPTFPSDITDLIIAKPNTINIIDLMWMQSPTNMQLKNLPKSYTLAIHLMKKVPLNALYENILKREPYVFQNPFQTRQQTNDSDIELDEEDVICTTTCKVSLLCPITQTIMQMPSKSIHCSHLTCFDLKNFLIMNEKRMTWNCPLCKKACPYETLAVDKRLENIIKSVPMNCSTVEMDPSRHQNGDDYMIPHFNYIIDTIKQERFDAIMPNTKREKNDINYFEILDHSTTSSPRKTTNSNNTNNFPAESNVIDQVIVLSSDDEEEKTNQNEVNNNYIQQNGNSELDDAVEYTRADSNEPFEMHNNNNNNNNPLAALNSHRDSNSSHVSIFPSEENCGSWEQLPPSQQQTSSSMSQVLLSTVVQRNKMISQKESIASTKKNPSRKYSPSSSSRSSSSSPVSSASSTSSSDDPSFRFNGSVQSPLLSSRQLPKRKARIISTSTSSSSTRNDSSSETNTKHKRLKISRKKSPSSISTISSSSSTSSSRRNYKKRRLQKNVSQKSTQEEPEIIVLSD</sequence>
<reference evidence="16" key="1">
    <citation type="submission" date="2021-02" db="EMBL/GenBank/DDBJ databases">
        <authorList>
            <person name="Nowell W R."/>
        </authorList>
    </citation>
    <scope>NUCLEOTIDE SEQUENCE</scope>
</reference>
<dbReference type="InterPro" id="IPR017896">
    <property type="entry name" value="4Fe4S_Fe-S-bd"/>
</dbReference>
<evidence type="ECO:0000256" key="6">
    <source>
        <dbReference type="ARBA" id="ARBA00022771"/>
    </source>
</evidence>
<feature type="domain" description="SAP" evidence="12">
    <location>
        <begin position="12"/>
        <end position="46"/>
    </location>
</feature>
<dbReference type="PANTHER" id="PTHR10782">
    <property type="entry name" value="ZINC FINGER MIZ DOMAIN-CONTAINING PROTEIN"/>
    <property type="match status" value="1"/>
</dbReference>
<evidence type="ECO:0000259" key="13">
    <source>
        <dbReference type="PROSITE" id="PS51044"/>
    </source>
</evidence>
<feature type="compositionally biased region" description="Low complexity" evidence="11">
    <location>
        <begin position="605"/>
        <end position="632"/>
    </location>
</feature>
<keyword evidence="4" id="KW-0808">Transferase</keyword>
<evidence type="ECO:0000259" key="15">
    <source>
        <dbReference type="PROSITE" id="PS51466"/>
    </source>
</evidence>
<dbReference type="PROSITE" id="PS51044">
    <property type="entry name" value="ZF_SP_RING"/>
    <property type="match status" value="1"/>
</dbReference>
<dbReference type="EMBL" id="CAJOBA010002299">
    <property type="protein sequence ID" value="CAF3639017.1"/>
    <property type="molecule type" value="Genomic_DNA"/>
</dbReference>
<evidence type="ECO:0000256" key="11">
    <source>
        <dbReference type="SAM" id="MobiDB-lite"/>
    </source>
</evidence>
<evidence type="ECO:0000256" key="7">
    <source>
        <dbReference type="ARBA" id="ARBA00022786"/>
    </source>
</evidence>
<dbReference type="InterPro" id="IPR036361">
    <property type="entry name" value="SAP_dom_sf"/>
</dbReference>
<name>A0A813R543_9BILA</name>
<feature type="region of interest" description="Disordered" evidence="11">
    <location>
        <begin position="483"/>
        <end position="505"/>
    </location>
</feature>
<keyword evidence="20" id="KW-1185">Reference proteome</keyword>
<dbReference type="PROSITE" id="PS51466">
    <property type="entry name" value="PINIT"/>
    <property type="match status" value="1"/>
</dbReference>
<dbReference type="EMBL" id="CAJNOQ010000254">
    <property type="protein sequence ID" value="CAF0778338.1"/>
    <property type="molecule type" value="Genomic_DNA"/>
</dbReference>
<dbReference type="GO" id="GO:0000785">
    <property type="term" value="C:chromatin"/>
    <property type="evidence" value="ECO:0007669"/>
    <property type="project" value="TreeGrafter"/>
</dbReference>
<dbReference type="GO" id="GO:0016925">
    <property type="term" value="P:protein sumoylation"/>
    <property type="evidence" value="ECO:0007669"/>
    <property type="project" value="UniProtKB-UniPathway"/>
</dbReference>
<feature type="compositionally biased region" description="Low complexity" evidence="11">
    <location>
        <begin position="563"/>
        <end position="576"/>
    </location>
</feature>
<comment type="similarity">
    <text evidence="3">Belongs to the PIAS family.</text>
</comment>
<evidence type="ECO:0000313" key="20">
    <source>
        <dbReference type="Proteomes" id="UP000663829"/>
    </source>
</evidence>
<feature type="compositionally biased region" description="Polar residues" evidence="11">
    <location>
        <begin position="592"/>
        <end position="601"/>
    </location>
</feature>
<dbReference type="EMBL" id="CAJNOK010002300">
    <property type="protein sequence ID" value="CAF0853931.1"/>
    <property type="molecule type" value="Genomic_DNA"/>
</dbReference>
<dbReference type="PANTHER" id="PTHR10782:SF94">
    <property type="entry name" value="SUPPRESSOR OF VARIEGATION 2-10, ISOFORM I"/>
    <property type="match status" value="1"/>
</dbReference>
<feature type="compositionally biased region" description="Low complexity" evidence="11">
    <location>
        <begin position="660"/>
        <end position="676"/>
    </location>
</feature>
<dbReference type="UniPathway" id="UPA00886"/>
<dbReference type="AlphaFoldDB" id="A0A813R543"/>
<dbReference type="InterPro" id="IPR003034">
    <property type="entry name" value="SAP_dom"/>
</dbReference>
<dbReference type="PROSITE" id="PS51379">
    <property type="entry name" value="4FE4S_FER_2"/>
    <property type="match status" value="1"/>
</dbReference>
<feature type="compositionally biased region" description="Basic residues" evidence="11">
    <location>
        <begin position="679"/>
        <end position="690"/>
    </location>
</feature>
<dbReference type="Proteomes" id="UP000663829">
    <property type="component" value="Unassembled WGS sequence"/>
</dbReference>
<feature type="region of interest" description="Disordered" evidence="11">
    <location>
        <begin position="520"/>
        <end position="576"/>
    </location>
</feature>
<evidence type="ECO:0000256" key="10">
    <source>
        <dbReference type="PROSITE-ProRule" id="PRU00452"/>
    </source>
</evidence>
<feature type="compositionally biased region" description="Polar residues" evidence="11">
    <location>
        <begin position="491"/>
        <end position="505"/>
    </location>
</feature>
<dbReference type="Gene3D" id="1.10.720.30">
    <property type="entry name" value="SAP domain"/>
    <property type="match status" value="1"/>
</dbReference>
<protein>
    <submittedName>
        <fullName evidence="16">Uncharacterized protein</fullName>
    </submittedName>
</protein>
<dbReference type="InterPro" id="IPR004181">
    <property type="entry name" value="Znf_MIZ"/>
</dbReference>
<feature type="domain" description="4Fe-4S ferredoxin-type" evidence="14">
    <location>
        <begin position="352"/>
        <end position="382"/>
    </location>
</feature>
<evidence type="ECO:0000313" key="17">
    <source>
        <dbReference type="EMBL" id="CAF0853931.1"/>
    </source>
</evidence>
<evidence type="ECO:0000256" key="4">
    <source>
        <dbReference type="ARBA" id="ARBA00022679"/>
    </source>
</evidence>
<feature type="compositionally biased region" description="Polar residues" evidence="11">
    <location>
        <begin position="451"/>
        <end position="469"/>
    </location>
</feature>
<dbReference type="OrthoDB" id="10263264at2759"/>
<feature type="region of interest" description="Disordered" evidence="11">
    <location>
        <begin position="451"/>
        <end position="470"/>
    </location>
</feature>
<evidence type="ECO:0000256" key="8">
    <source>
        <dbReference type="ARBA" id="ARBA00022833"/>
    </source>
</evidence>
<dbReference type="EMBL" id="CAJOBC010000254">
    <property type="protein sequence ID" value="CAF3561220.1"/>
    <property type="molecule type" value="Genomic_DNA"/>
</dbReference>
<dbReference type="Proteomes" id="UP000682733">
    <property type="component" value="Unassembled WGS sequence"/>
</dbReference>
<evidence type="ECO:0000256" key="9">
    <source>
        <dbReference type="ARBA" id="ARBA00023242"/>
    </source>
</evidence>
<feature type="compositionally biased region" description="Low complexity" evidence="11">
    <location>
        <begin position="691"/>
        <end position="707"/>
    </location>
</feature>
<comment type="pathway">
    <text evidence="2">Protein modification; protein sumoylation.</text>
</comment>
<evidence type="ECO:0000259" key="12">
    <source>
        <dbReference type="PROSITE" id="PS50800"/>
    </source>
</evidence>
<dbReference type="GO" id="GO:0005634">
    <property type="term" value="C:nucleus"/>
    <property type="evidence" value="ECO:0007669"/>
    <property type="project" value="UniProtKB-SubCell"/>
</dbReference>
<feature type="region of interest" description="Disordered" evidence="11">
    <location>
        <begin position="592"/>
        <end position="735"/>
    </location>
</feature>
<dbReference type="GO" id="GO:0061665">
    <property type="term" value="F:SUMO ligase activity"/>
    <property type="evidence" value="ECO:0007669"/>
    <property type="project" value="TreeGrafter"/>
</dbReference>
<evidence type="ECO:0000259" key="14">
    <source>
        <dbReference type="PROSITE" id="PS51379"/>
    </source>
</evidence>
<evidence type="ECO:0000256" key="2">
    <source>
        <dbReference type="ARBA" id="ARBA00004718"/>
    </source>
</evidence>
<feature type="domain" description="SP-RING-type" evidence="13">
    <location>
        <begin position="310"/>
        <end position="392"/>
    </location>
</feature>
<keyword evidence="8" id="KW-0862">Zinc</keyword>
<evidence type="ECO:0000313" key="16">
    <source>
        <dbReference type="EMBL" id="CAF0778338.1"/>
    </source>
</evidence>
<evidence type="ECO:0000313" key="19">
    <source>
        <dbReference type="EMBL" id="CAF3639017.1"/>
    </source>
</evidence>
<comment type="caution">
    <text evidence="16">The sequence shown here is derived from an EMBL/GenBank/DDBJ whole genome shotgun (WGS) entry which is preliminary data.</text>
</comment>
<feature type="compositionally biased region" description="Polar residues" evidence="11">
    <location>
        <begin position="637"/>
        <end position="650"/>
    </location>
</feature>
<dbReference type="SUPFAM" id="SSF68906">
    <property type="entry name" value="SAP domain"/>
    <property type="match status" value="1"/>
</dbReference>
<dbReference type="GO" id="GO:0006357">
    <property type="term" value="P:regulation of transcription by RNA polymerase II"/>
    <property type="evidence" value="ECO:0007669"/>
    <property type="project" value="TreeGrafter"/>
</dbReference>
<dbReference type="GO" id="GO:0003712">
    <property type="term" value="F:transcription coregulator activity"/>
    <property type="evidence" value="ECO:0007669"/>
    <property type="project" value="TreeGrafter"/>
</dbReference>
<dbReference type="SMART" id="SM00513">
    <property type="entry name" value="SAP"/>
    <property type="match status" value="1"/>
</dbReference>
<dbReference type="Proteomes" id="UP000681722">
    <property type="component" value="Unassembled WGS sequence"/>
</dbReference>
<organism evidence="16 20">
    <name type="scientific">Didymodactylos carnosus</name>
    <dbReference type="NCBI Taxonomy" id="1234261"/>
    <lineage>
        <taxon>Eukaryota</taxon>
        <taxon>Metazoa</taxon>
        <taxon>Spiralia</taxon>
        <taxon>Gnathifera</taxon>
        <taxon>Rotifera</taxon>
        <taxon>Eurotatoria</taxon>
        <taxon>Bdelloidea</taxon>
        <taxon>Philodinida</taxon>
        <taxon>Philodinidae</taxon>
        <taxon>Didymodactylos</taxon>
    </lineage>
</organism>
<evidence type="ECO:0000256" key="3">
    <source>
        <dbReference type="ARBA" id="ARBA00005383"/>
    </source>
</evidence>
<dbReference type="Pfam" id="PF02891">
    <property type="entry name" value="zf-MIZ"/>
    <property type="match status" value="1"/>
</dbReference>
<dbReference type="InterPro" id="IPR023321">
    <property type="entry name" value="PINIT"/>
</dbReference>
<proteinExistence type="inferred from homology"/>
<dbReference type="GO" id="GO:0008270">
    <property type="term" value="F:zinc ion binding"/>
    <property type="evidence" value="ECO:0007669"/>
    <property type="project" value="UniProtKB-KW"/>
</dbReference>
<keyword evidence="5" id="KW-0479">Metal-binding</keyword>
<evidence type="ECO:0000256" key="5">
    <source>
        <dbReference type="ARBA" id="ARBA00022723"/>
    </source>
</evidence>
<dbReference type="PROSITE" id="PS50800">
    <property type="entry name" value="SAP"/>
    <property type="match status" value="1"/>
</dbReference>
<dbReference type="InterPro" id="IPR013083">
    <property type="entry name" value="Znf_RING/FYVE/PHD"/>
</dbReference>
<keyword evidence="7" id="KW-0833">Ubl conjugation pathway</keyword>
<feature type="domain" description="PINIT" evidence="15">
    <location>
        <begin position="111"/>
        <end position="275"/>
    </location>
</feature>
<gene>
    <name evidence="16" type="ORF">GPM918_LOCUS2320</name>
    <name evidence="17" type="ORF">OVA965_LOCUS7288</name>
    <name evidence="18" type="ORF">SRO942_LOCUS2320</name>
    <name evidence="19" type="ORF">TMI583_LOCUS7281</name>
</gene>
<keyword evidence="9" id="KW-0539">Nucleus</keyword>
<keyword evidence="6 10" id="KW-0863">Zinc-finger</keyword>
<accession>A0A813R543</accession>
<dbReference type="Gene3D" id="3.30.40.10">
    <property type="entry name" value="Zinc/RING finger domain, C3HC4 (zinc finger)"/>
    <property type="match status" value="1"/>
</dbReference>
<comment type="subcellular location">
    <subcellularLocation>
        <location evidence="1">Nucleus</location>
    </subcellularLocation>
</comment>
<dbReference type="CDD" id="cd16650">
    <property type="entry name" value="SP-RING_PIAS-like"/>
    <property type="match status" value="1"/>
</dbReference>
<evidence type="ECO:0000313" key="18">
    <source>
        <dbReference type="EMBL" id="CAF3561220.1"/>
    </source>
</evidence>